<proteinExistence type="predicted"/>
<dbReference type="PANTHER" id="PTHR37957">
    <property type="entry name" value="BLR7070 PROTEIN"/>
    <property type="match status" value="1"/>
</dbReference>
<dbReference type="EMBL" id="BAAAZP010000116">
    <property type="protein sequence ID" value="GAA3690228.1"/>
    <property type="molecule type" value="Genomic_DNA"/>
</dbReference>
<evidence type="ECO:0000256" key="1">
    <source>
        <dbReference type="SAM" id="MobiDB-lite"/>
    </source>
</evidence>
<dbReference type="Pfam" id="PF13449">
    <property type="entry name" value="Phytase-like"/>
    <property type="match status" value="2"/>
</dbReference>
<evidence type="ECO:0000313" key="3">
    <source>
        <dbReference type="EMBL" id="GAA3690228.1"/>
    </source>
</evidence>
<gene>
    <name evidence="3" type="ORF">GCM10022224_064560</name>
</gene>
<dbReference type="InterPro" id="IPR027372">
    <property type="entry name" value="Phytase-like_dom"/>
</dbReference>
<sequence length="757" mass="80378">MRSTRRSIPALAAAAAIVMSGAMSVVLSGVAVPAAGAAGVRESGGRCSPDASLLGFTDALDKTTFEDTPVAGLSALALTRPSRALALVDNVGTTPARLYDLAITDGRNKSLSAEVRGMTTLRRPDGVPYTGADFDGEGLVAERGGGSVLASSESEPSIRRFRLSDGRQVADLEVPQRFRVAPAGQATANQTFEALAATPDGRALYAGMEGPLSADGRDAQGRGLQRILRYDGRPGGAYRPAAQYAYRTDPGLGLVELVALGDDQLLALERGFTPGVGNTVRVYLVSATGATDVSGVESLATLTDQRAWLGKRLLADVADCPPSGATSKQPQPNPLLDNIEGMALGGRLPGDRHTLYLLSDDNNNATQTTRLYALSVRLPDEARLTARALLSATAYQPGPTSGTKLPPDTVNGVTPPFAGQPVPGFSAVIPAGARSRSADRLLAMPDNGFGSKDNSPDFLLRAYFIEPDYRDHRIRVRDHLDFRDPERKVPFPIVNQDTRDRLLTGADFDVESLARDARGDLWIGEEFGPYLVRTDGTGKVLQAPIPLPDGTKSPQSPDLTPGESPTLPASRGFEAMAVSEDGWTLYPILEGARTGDADQRRRVVYEFDVRANAYTGRTWSFLVDDPGLLVGDAAVLDGRRLLLIERDNAMGPSSQVKRLVVTDLDEAGPDGVLPRRTAVDLMRLADPKGVSTPARPGEYGVGPLFSFPLQSVESVLPLSGDRVVVANDNNFPGNDGRIPGRADDTEVIVIDVPGLRD</sequence>
<dbReference type="PANTHER" id="PTHR37957:SF1">
    <property type="entry name" value="PHYTASE-LIKE DOMAIN-CONTAINING PROTEIN"/>
    <property type="match status" value="1"/>
</dbReference>
<protein>
    <recommendedName>
        <fullName evidence="2">Phytase-like domain-containing protein</fullName>
    </recommendedName>
</protein>
<feature type="domain" description="Phytase-like" evidence="2">
    <location>
        <begin position="420"/>
        <end position="731"/>
    </location>
</feature>
<reference evidence="4" key="1">
    <citation type="journal article" date="2019" name="Int. J. Syst. Evol. Microbiol.">
        <title>The Global Catalogue of Microorganisms (GCM) 10K type strain sequencing project: providing services to taxonomists for standard genome sequencing and annotation.</title>
        <authorList>
            <consortium name="The Broad Institute Genomics Platform"/>
            <consortium name="The Broad Institute Genome Sequencing Center for Infectious Disease"/>
            <person name="Wu L."/>
            <person name="Ma J."/>
        </authorList>
    </citation>
    <scope>NUCLEOTIDE SEQUENCE [LARGE SCALE GENOMIC DNA]</scope>
    <source>
        <strain evidence="4">JCM 16904</strain>
    </source>
</reference>
<keyword evidence="4" id="KW-1185">Reference proteome</keyword>
<organism evidence="3 4">
    <name type="scientific">Nonomuraea antimicrobica</name>
    <dbReference type="NCBI Taxonomy" id="561173"/>
    <lineage>
        <taxon>Bacteria</taxon>
        <taxon>Bacillati</taxon>
        <taxon>Actinomycetota</taxon>
        <taxon>Actinomycetes</taxon>
        <taxon>Streptosporangiales</taxon>
        <taxon>Streptosporangiaceae</taxon>
        <taxon>Nonomuraea</taxon>
    </lineage>
</organism>
<evidence type="ECO:0000313" key="4">
    <source>
        <dbReference type="Proteomes" id="UP001500902"/>
    </source>
</evidence>
<dbReference type="RefSeq" id="WP_344886545.1">
    <property type="nucleotide sequence ID" value="NZ_BAAAZP010000116.1"/>
</dbReference>
<dbReference type="Proteomes" id="UP001500902">
    <property type="component" value="Unassembled WGS sequence"/>
</dbReference>
<feature type="region of interest" description="Disordered" evidence="1">
    <location>
        <begin position="541"/>
        <end position="567"/>
    </location>
</feature>
<evidence type="ECO:0000259" key="2">
    <source>
        <dbReference type="Pfam" id="PF13449"/>
    </source>
</evidence>
<feature type="domain" description="Phytase-like" evidence="2">
    <location>
        <begin position="68"/>
        <end position="362"/>
    </location>
</feature>
<accession>A0ABP7CLT9</accession>
<name>A0ABP7CLT9_9ACTN</name>
<comment type="caution">
    <text evidence="3">The sequence shown here is derived from an EMBL/GenBank/DDBJ whole genome shotgun (WGS) entry which is preliminary data.</text>
</comment>